<proteinExistence type="predicted"/>
<evidence type="ECO:0000256" key="1">
    <source>
        <dbReference type="SAM" id="Phobius"/>
    </source>
</evidence>
<reference evidence="2 3" key="1">
    <citation type="submission" date="2020-03" db="EMBL/GenBank/DDBJ databases">
        <authorList>
            <person name="Lai Q."/>
        </authorList>
    </citation>
    <scope>NUCLEOTIDE SEQUENCE [LARGE SCALE GENOMIC DNA]</scope>
    <source>
        <strain evidence="2 3">CCUG 25036</strain>
    </source>
</reference>
<organism evidence="2 3">
    <name type="scientific">Luteibacter anthropi</name>
    <dbReference type="NCBI Taxonomy" id="564369"/>
    <lineage>
        <taxon>Bacteria</taxon>
        <taxon>Pseudomonadati</taxon>
        <taxon>Pseudomonadota</taxon>
        <taxon>Gammaproteobacteria</taxon>
        <taxon>Lysobacterales</taxon>
        <taxon>Rhodanobacteraceae</taxon>
        <taxon>Luteibacter</taxon>
    </lineage>
</organism>
<feature type="transmembrane region" description="Helical" evidence="1">
    <location>
        <begin position="6"/>
        <end position="24"/>
    </location>
</feature>
<gene>
    <name evidence="2" type="ORF">HBF25_09400</name>
</gene>
<dbReference type="EMBL" id="JAARLZ010000004">
    <property type="protein sequence ID" value="NII06598.1"/>
    <property type="molecule type" value="Genomic_DNA"/>
</dbReference>
<protein>
    <submittedName>
        <fullName evidence="2">Uncharacterized protein</fullName>
    </submittedName>
</protein>
<dbReference type="RefSeq" id="WP_166947691.1">
    <property type="nucleotide sequence ID" value="NZ_JAARLZ010000004.1"/>
</dbReference>
<keyword evidence="1" id="KW-0472">Membrane</keyword>
<dbReference type="AlphaFoldDB" id="A0A7X5U9Y2"/>
<comment type="caution">
    <text evidence="2">The sequence shown here is derived from an EMBL/GenBank/DDBJ whole genome shotgun (WGS) entry which is preliminary data.</text>
</comment>
<feature type="transmembrane region" description="Helical" evidence="1">
    <location>
        <begin position="70"/>
        <end position="95"/>
    </location>
</feature>
<dbReference type="Proteomes" id="UP000490980">
    <property type="component" value="Unassembled WGS sequence"/>
</dbReference>
<evidence type="ECO:0000313" key="2">
    <source>
        <dbReference type="EMBL" id="NII06598.1"/>
    </source>
</evidence>
<keyword evidence="1" id="KW-1133">Transmembrane helix</keyword>
<sequence>MDLPVTAITGAGLGLLAVNVAVYLDRMHGVTHACRSAREFCVVSFGFALVAAVALLDLVTEVWIDPQESVVLGVLMSAGIGLSLTTSAALGFCLVSRL</sequence>
<feature type="transmembrane region" description="Helical" evidence="1">
    <location>
        <begin position="40"/>
        <end position="64"/>
    </location>
</feature>
<name>A0A7X5U9Y2_9GAMM</name>
<accession>A0A7X5U9Y2</accession>
<keyword evidence="3" id="KW-1185">Reference proteome</keyword>
<keyword evidence="1" id="KW-0812">Transmembrane</keyword>
<evidence type="ECO:0000313" key="3">
    <source>
        <dbReference type="Proteomes" id="UP000490980"/>
    </source>
</evidence>